<dbReference type="Proteomes" id="UP001417504">
    <property type="component" value="Unassembled WGS sequence"/>
</dbReference>
<proteinExistence type="predicted"/>
<sequence length="49" mass="5489">MGQRRRGVVSPLEWRVQARLQGLAMAEEGPLRCRGSEVSGFLKDCVLFV</sequence>
<evidence type="ECO:0000313" key="1">
    <source>
        <dbReference type="EMBL" id="KAK9138302.1"/>
    </source>
</evidence>
<dbReference type="EMBL" id="JBBNAE010000003">
    <property type="protein sequence ID" value="KAK9138302.1"/>
    <property type="molecule type" value="Genomic_DNA"/>
</dbReference>
<reference evidence="1 2" key="1">
    <citation type="submission" date="2024-01" db="EMBL/GenBank/DDBJ databases">
        <title>Genome assemblies of Stephania.</title>
        <authorList>
            <person name="Yang L."/>
        </authorList>
    </citation>
    <scope>NUCLEOTIDE SEQUENCE [LARGE SCALE GENOMIC DNA]</scope>
    <source>
        <strain evidence="1">QJT</strain>
        <tissue evidence="1">Leaf</tissue>
    </source>
</reference>
<accession>A0AAP0JSU7</accession>
<name>A0AAP0JSU7_9MAGN</name>
<gene>
    <name evidence="1" type="ORF">Sjap_008896</name>
</gene>
<organism evidence="1 2">
    <name type="scientific">Stephania japonica</name>
    <dbReference type="NCBI Taxonomy" id="461633"/>
    <lineage>
        <taxon>Eukaryota</taxon>
        <taxon>Viridiplantae</taxon>
        <taxon>Streptophyta</taxon>
        <taxon>Embryophyta</taxon>
        <taxon>Tracheophyta</taxon>
        <taxon>Spermatophyta</taxon>
        <taxon>Magnoliopsida</taxon>
        <taxon>Ranunculales</taxon>
        <taxon>Menispermaceae</taxon>
        <taxon>Menispermoideae</taxon>
        <taxon>Cissampelideae</taxon>
        <taxon>Stephania</taxon>
    </lineage>
</organism>
<dbReference type="AlphaFoldDB" id="A0AAP0JSU7"/>
<keyword evidence="2" id="KW-1185">Reference proteome</keyword>
<comment type="caution">
    <text evidence="1">The sequence shown here is derived from an EMBL/GenBank/DDBJ whole genome shotgun (WGS) entry which is preliminary data.</text>
</comment>
<evidence type="ECO:0000313" key="2">
    <source>
        <dbReference type="Proteomes" id="UP001417504"/>
    </source>
</evidence>
<protein>
    <submittedName>
        <fullName evidence="1">Uncharacterized protein</fullName>
    </submittedName>
</protein>